<keyword evidence="1" id="KW-1133">Transmembrane helix</keyword>
<feature type="transmembrane region" description="Helical" evidence="1">
    <location>
        <begin position="44"/>
        <end position="66"/>
    </location>
</feature>
<evidence type="ECO:0000259" key="2">
    <source>
        <dbReference type="Pfam" id="PF00892"/>
    </source>
</evidence>
<evidence type="ECO:0000256" key="1">
    <source>
        <dbReference type="SAM" id="Phobius"/>
    </source>
</evidence>
<feature type="transmembrane region" description="Helical" evidence="1">
    <location>
        <begin position="260"/>
        <end position="279"/>
    </location>
</feature>
<feature type="domain" description="EamA" evidence="2">
    <location>
        <begin position="164"/>
        <end position="301"/>
    </location>
</feature>
<dbReference type="PANTHER" id="PTHR22911">
    <property type="entry name" value="ACYL-MALONYL CONDENSING ENZYME-RELATED"/>
    <property type="match status" value="1"/>
</dbReference>
<keyword evidence="4" id="KW-1185">Reference proteome</keyword>
<dbReference type="InterPro" id="IPR000620">
    <property type="entry name" value="EamA_dom"/>
</dbReference>
<feature type="transmembrane region" description="Helical" evidence="1">
    <location>
        <begin position="230"/>
        <end position="248"/>
    </location>
</feature>
<feature type="transmembrane region" description="Helical" evidence="1">
    <location>
        <begin position="191"/>
        <end position="210"/>
    </location>
</feature>
<feature type="transmembrane region" description="Helical" evidence="1">
    <location>
        <begin position="163"/>
        <end position="182"/>
    </location>
</feature>
<proteinExistence type="predicted"/>
<feature type="transmembrane region" description="Helical" evidence="1">
    <location>
        <begin position="78"/>
        <end position="94"/>
    </location>
</feature>
<dbReference type="Proteomes" id="UP001272242">
    <property type="component" value="Unassembled WGS sequence"/>
</dbReference>
<dbReference type="SUPFAM" id="SSF103481">
    <property type="entry name" value="Multidrug resistance efflux transporter EmrE"/>
    <property type="match status" value="2"/>
</dbReference>
<feature type="domain" description="EamA" evidence="2">
    <location>
        <begin position="14"/>
        <end position="145"/>
    </location>
</feature>
<dbReference type="PANTHER" id="PTHR22911:SF79">
    <property type="entry name" value="MOBA-LIKE NTP TRANSFERASE DOMAIN-CONTAINING PROTEIN"/>
    <property type="match status" value="1"/>
</dbReference>
<sequence length="324" mass="35101">MTPEPLTYTRARGLLILAAVLWSSGSVFMRLLSEPLGLGLDTPLLTPLQVAFYRGLFGGVIVLALVARSEMTFRPRMALMMVVFTVMSGLYLSALGRGPAANAIFLQNTAPLWVYVFAVLFLHEPASRRGWETVLLGAAGAVVIVAGNWPRDLPPAQQRTQTLILLMGLGSGITYAVVVLFLRTLREHSSAWLVALNLLGTAVTLGAFVLLNDGPAAFGAWVTAPTARQVGVLVVFGAVQMALPYWLFTRSLRAVPPQEAAIITLLEPLLNPVWAYLITPEKDTPNLWMFAGGGLILLALVWQYLPRRAPAAKSTQMVADKPLE</sequence>
<gene>
    <name evidence="3" type="ORF">R5W23_000003</name>
</gene>
<keyword evidence="1" id="KW-0472">Membrane</keyword>
<dbReference type="EMBL" id="JAXBLV010000001">
    <property type="protein sequence ID" value="MDY3557477.1"/>
    <property type="molecule type" value="Genomic_DNA"/>
</dbReference>
<evidence type="ECO:0000313" key="4">
    <source>
        <dbReference type="Proteomes" id="UP001272242"/>
    </source>
</evidence>
<organism evidence="3 4">
    <name type="scientific">Gemmata algarum</name>
    <dbReference type="NCBI Taxonomy" id="2975278"/>
    <lineage>
        <taxon>Bacteria</taxon>
        <taxon>Pseudomonadati</taxon>
        <taxon>Planctomycetota</taxon>
        <taxon>Planctomycetia</taxon>
        <taxon>Gemmatales</taxon>
        <taxon>Gemmataceae</taxon>
        <taxon>Gemmata</taxon>
    </lineage>
</organism>
<feature type="transmembrane region" description="Helical" evidence="1">
    <location>
        <begin position="12"/>
        <end position="32"/>
    </location>
</feature>
<accession>A0ABU5ESM2</accession>
<protein>
    <submittedName>
        <fullName evidence="3">DMT family transporter</fullName>
    </submittedName>
</protein>
<reference evidence="4" key="1">
    <citation type="journal article" date="2023" name="Mar. Drugs">
        <title>Gemmata algarum, a Novel Planctomycete Isolated from an Algal Mat, Displays Antimicrobial Activity.</title>
        <authorList>
            <person name="Kumar G."/>
            <person name="Kallscheuer N."/>
            <person name="Kashif M."/>
            <person name="Ahamad S."/>
            <person name="Jagadeeshwari U."/>
            <person name="Pannikurungottu S."/>
            <person name="Haufschild T."/>
            <person name="Kabuu M."/>
            <person name="Sasikala C."/>
            <person name="Jogler C."/>
            <person name="Ramana C."/>
        </authorList>
    </citation>
    <scope>NUCLEOTIDE SEQUENCE [LARGE SCALE GENOMIC DNA]</scope>
    <source>
        <strain evidence="4">JC673</strain>
    </source>
</reference>
<dbReference type="Pfam" id="PF00892">
    <property type="entry name" value="EamA"/>
    <property type="match status" value="2"/>
</dbReference>
<name>A0ABU5ESM2_9BACT</name>
<feature type="transmembrane region" description="Helical" evidence="1">
    <location>
        <begin position="285"/>
        <end position="305"/>
    </location>
</feature>
<evidence type="ECO:0000313" key="3">
    <source>
        <dbReference type="EMBL" id="MDY3557477.1"/>
    </source>
</evidence>
<dbReference type="RefSeq" id="WP_320684545.1">
    <property type="nucleotide sequence ID" value="NZ_JAXBLV010000001.1"/>
</dbReference>
<dbReference type="InterPro" id="IPR037185">
    <property type="entry name" value="EmrE-like"/>
</dbReference>
<feature type="transmembrane region" description="Helical" evidence="1">
    <location>
        <begin position="134"/>
        <end position="151"/>
    </location>
</feature>
<feature type="transmembrane region" description="Helical" evidence="1">
    <location>
        <begin position="100"/>
        <end position="122"/>
    </location>
</feature>
<comment type="caution">
    <text evidence="3">The sequence shown here is derived from an EMBL/GenBank/DDBJ whole genome shotgun (WGS) entry which is preliminary data.</text>
</comment>
<keyword evidence="1" id="KW-0812">Transmembrane</keyword>